<organism evidence="2 3">
    <name type="scientific">Candidatus Iainarchaeum sp</name>
    <dbReference type="NCBI Taxonomy" id="3101447"/>
    <lineage>
        <taxon>Archaea</taxon>
        <taxon>Candidatus Iainarchaeota</taxon>
        <taxon>Candidatus Iainarchaeia</taxon>
        <taxon>Candidatus Iainarchaeales</taxon>
        <taxon>Candidatus Iainarchaeaceae</taxon>
        <taxon>Candidatus Iainarchaeum</taxon>
    </lineage>
</organism>
<evidence type="ECO:0008006" key="4">
    <source>
        <dbReference type="Google" id="ProtNLM"/>
    </source>
</evidence>
<proteinExistence type="predicted"/>
<accession>A0A939CA04</accession>
<dbReference type="AlphaFoldDB" id="A0A939CA04"/>
<protein>
    <recommendedName>
        <fullName evidence="4">Hydrogenase</fullName>
    </recommendedName>
</protein>
<keyword evidence="1" id="KW-0472">Membrane</keyword>
<feature type="transmembrane region" description="Helical" evidence="1">
    <location>
        <begin position="92"/>
        <end position="112"/>
    </location>
</feature>
<keyword evidence="1" id="KW-0812">Transmembrane</keyword>
<dbReference type="EMBL" id="JAFGDB010000033">
    <property type="protein sequence ID" value="MBN2067235.1"/>
    <property type="molecule type" value="Genomic_DNA"/>
</dbReference>
<reference evidence="2" key="1">
    <citation type="submission" date="2021-01" db="EMBL/GenBank/DDBJ databases">
        <title>Active Sulfur Cycling in an Early Earth Analoge.</title>
        <authorList>
            <person name="Hahn C.R."/>
            <person name="Youssef N.H."/>
            <person name="Elshahed M."/>
        </authorList>
    </citation>
    <scope>NUCLEOTIDE SEQUENCE</scope>
    <source>
        <strain evidence="2">Zod_Metabat.1151</strain>
    </source>
</reference>
<keyword evidence="1" id="KW-1133">Transmembrane helix</keyword>
<evidence type="ECO:0000256" key="1">
    <source>
        <dbReference type="SAM" id="Phobius"/>
    </source>
</evidence>
<feature type="transmembrane region" description="Helical" evidence="1">
    <location>
        <begin position="12"/>
        <end position="32"/>
    </location>
</feature>
<gene>
    <name evidence="2" type="ORF">JW744_02090</name>
</gene>
<evidence type="ECO:0000313" key="2">
    <source>
        <dbReference type="EMBL" id="MBN2067235.1"/>
    </source>
</evidence>
<evidence type="ECO:0000313" key="3">
    <source>
        <dbReference type="Proteomes" id="UP000809243"/>
    </source>
</evidence>
<name>A0A939CA04_9ARCH</name>
<sequence length="113" mass="12076">MSGLALNTAAGYWAPLLFLAGLAIALAVAALIRSRGNANFSRGTEQESAFFSGNRAPEENIAGENFYWGLFSAGERYFRLLKSVHSGLVNDYVYCFVILLIVLLAAALLGGIA</sequence>
<comment type="caution">
    <text evidence="2">The sequence shown here is derived from an EMBL/GenBank/DDBJ whole genome shotgun (WGS) entry which is preliminary data.</text>
</comment>
<dbReference type="Proteomes" id="UP000809243">
    <property type="component" value="Unassembled WGS sequence"/>
</dbReference>